<feature type="signal peptide" evidence="1">
    <location>
        <begin position="1"/>
        <end position="18"/>
    </location>
</feature>
<sequence>MKLSAWTLAAALLSTTSAWQLEAGSQTWTGSTPQGCKAVLIPRGTQISWRGSRGASTVQFFNVQGRCTQVYRTVMGVGDINASNTIYGFVVKA</sequence>
<dbReference type="EMBL" id="JAPQKI010000009">
    <property type="protein sequence ID" value="KAJ5089966.1"/>
    <property type="molecule type" value="Genomic_DNA"/>
</dbReference>
<dbReference type="Proteomes" id="UP001149074">
    <property type="component" value="Unassembled WGS sequence"/>
</dbReference>
<evidence type="ECO:0000313" key="2">
    <source>
        <dbReference type="EMBL" id="KAJ5089966.1"/>
    </source>
</evidence>
<name>A0A9W9EY08_9EURO</name>
<accession>A0A9W9EY08</accession>
<feature type="chain" id="PRO_5040845943" evidence="1">
    <location>
        <begin position="19"/>
        <end position="93"/>
    </location>
</feature>
<gene>
    <name evidence="2" type="ORF">N7532_008650</name>
</gene>
<reference evidence="2" key="2">
    <citation type="journal article" date="2023" name="IMA Fungus">
        <title>Comparative genomic study of the Penicillium genus elucidates a diverse pangenome and 15 lateral gene transfer events.</title>
        <authorList>
            <person name="Petersen C."/>
            <person name="Sorensen T."/>
            <person name="Nielsen M.R."/>
            <person name="Sondergaard T.E."/>
            <person name="Sorensen J.L."/>
            <person name="Fitzpatrick D.A."/>
            <person name="Frisvad J.C."/>
            <person name="Nielsen K.L."/>
        </authorList>
    </citation>
    <scope>NUCLEOTIDE SEQUENCE</scope>
    <source>
        <strain evidence="2">IBT 30761</strain>
    </source>
</reference>
<dbReference type="GeneID" id="81360121"/>
<reference evidence="2" key="1">
    <citation type="submission" date="2022-11" db="EMBL/GenBank/DDBJ databases">
        <authorList>
            <person name="Petersen C."/>
        </authorList>
    </citation>
    <scope>NUCLEOTIDE SEQUENCE</scope>
    <source>
        <strain evidence="2">IBT 30761</strain>
    </source>
</reference>
<dbReference type="AlphaFoldDB" id="A0A9W9EY08"/>
<evidence type="ECO:0000256" key="1">
    <source>
        <dbReference type="SAM" id="SignalP"/>
    </source>
</evidence>
<keyword evidence="1" id="KW-0732">Signal</keyword>
<evidence type="ECO:0000313" key="3">
    <source>
        <dbReference type="Proteomes" id="UP001149074"/>
    </source>
</evidence>
<dbReference type="OrthoDB" id="4445105at2759"/>
<keyword evidence="3" id="KW-1185">Reference proteome</keyword>
<organism evidence="2 3">
    <name type="scientific">Penicillium argentinense</name>
    <dbReference type="NCBI Taxonomy" id="1131581"/>
    <lineage>
        <taxon>Eukaryota</taxon>
        <taxon>Fungi</taxon>
        <taxon>Dikarya</taxon>
        <taxon>Ascomycota</taxon>
        <taxon>Pezizomycotina</taxon>
        <taxon>Eurotiomycetes</taxon>
        <taxon>Eurotiomycetidae</taxon>
        <taxon>Eurotiales</taxon>
        <taxon>Aspergillaceae</taxon>
        <taxon>Penicillium</taxon>
    </lineage>
</organism>
<protein>
    <submittedName>
        <fullName evidence="2">Uncharacterized protein</fullName>
    </submittedName>
</protein>
<comment type="caution">
    <text evidence="2">The sequence shown here is derived from an EMBL/GenBank/DDBJ whole genome shotgun (WGS) entry which is preliminary data.</text>
</comment>
<dbReference type="RefSeq" id="XP_056471948.1">
    <property type="nucleotide sequence ID" value="XM_056621142.1"/>
</dbReference>
<proteinExistence type="predicted"/>